<dbReference type="AlphaFoldDB" id="A0A6J4MQ18"/>
<name>A0A6J4MQ18_9ACTN</name>
<evidence type="ECO:0000313" key="2">
    <source>
        <dbReference type="EMBL" id="CAA9365698.1"/>
    </source>
</evidence>
<dbReference type="Gene3D" id="3.40.50.150">
    <property type="entry name" value="Vaccinia Virus protein VP39"/>
    <property type="match status" value="1"/>
</dbReference>
<dbReference type="InterPro" id="IPR052613">
    <property type="entry name" value="LicD_transferase"/>
</dbReference>
<dbReference type="PANTHER" id="PTHR13627">
    <property type="entry name" value="FUKUTIN RELATED PROTEIN"/>
    <property type="match status" value="1"/>
</dbReference>
<reference evidence="2" key="1">
    <citation type="submission" date="2020-02" db="EMBL/GenBank/DDBJ databases">
        <authorList>
            <person name="Meier V. D."/>
        </authorList>
    </citation>
    <scope>NUCLEOTIDE SEQUENCE</scope>
    <source>
        <strain evidence="2">AVDCRST_MAG36</strain>
    </source>
</reference>
<gene>
    <name evidence="2" type="ORF">AVDCRST_MAG36-3059</name>
</gene>
<evidence type="ECO:0000256" key="1">
    <source>
        <dbReference type="SAM" id="MobiDB-lite"/>
    </source>
</evidence>
<dbReference type="PANTHER" id="PTHR13627:SF31">
    <property type="entry name" value="RIBITOL 5-PHOSPHATE TRANSFERASE FKRP"/>
    <property type="match status" value="1"/>
</dbReference>
<dbReference type="InterPro" id="IPR029063">
    <property type="entry name" value="SAM-dependent_MTases_sf"/>
</dbReference>
<evidence type="ECO:0008006" key="3">
    <source>
        <dbReference type="Google" id="ProtNLM"/>
    </source>
</evidence>
<organism evidence="2">
    <name type="scientific">uncultured Nocardioidaceae bacterium</name>
    <dbReference type="NCBI Taxonomy" id="253824"/>
    <lineage>
        <taxon>Bacteria</taxon>
        <taxon>Bacillati</taxon>
        <taxon>Actinomycetota</taxon>
        <taxon>Actinomycetes</taxon>
        <taxon>Propionibacteriales</taxon>
        <taxon>Nocardioidaceae</taxon>
        <taxon>environmental samples</taxon>
    </lineage>
</organism>
<protein>
    <recommendedName>
        <fullName evidence="3">Methyltransferase domain-containing protein</fullName>
    </recommendedName>
</protein>
<feature type="compositionally biased region" description="Basic and acidic residues" evidence="1">
    <location>
        <begin position="523"/>
        <end position="532"/>
    </location>
</feature>
<feature type="region of interest" description="Disordered" evidence="1">
    <location>
        <begin position="503"/>
        <end position="532"/>
    </location>
</feature>
<dbReference type="EMBL" id="CADCUH010000193">
    <property type="protein sequence ID" value="CAA9365698.1"/>
    <property type="molecule type" value="Genomic_DNA"/>
</dbReference>
<accession>A0A6J4MQ18</accession>
<proteinExistence type="predicted"/>
<sequence length="542" mass="60546">MTDPAVLEVTEDGIRLTSDEDFVADLLFDGRRIWSFWVLRDSEAEADGTRFVPWPKRLTRFLDGRTRLSVRSHVEDRELWDADARFGTSEERVSVVNADGQELGMDKYGRMQVTFETRTSRDVAPLLDAVAEVLEALRRAGVEPFVAYGTLLGAVRQGGLIGHDSDADLGYVSRHTDPVDVVRESYRLQRRLAAMGYRVRRYSGAGIAVLVEEDGGVVRGLDVFGGFFSEGHLVLMGEIRVPFRPEWVHPLGTTELEGRTFPAPADTDRFLTATYGPDWRVPDPAFSFGTPPSTSRRLDDWFRGLVVRRADWDARYQARIRQHVSVRPGRLARMVLEDETSAGLDGAGVVVDLGCGQGQTAYWLARRGLRTEGLDYSYRGFHDLSRRAAEHGYPVRYGVLNLLETRHVLAHGARLARVPGRHTLVARHLVDALPPGRGRDNLWRLTDMVGRGDGRLYLDFLTAAADDDPWVRRQMLTPVAVAQVERGIRSAGGTVLLQEEIHPGPAAEEDPDDSTGAETGTPTDDRFATERRGCRMVVEWRG</sequence>
<dbReference type="SUPFAM" id="SSF53335">
    <property type="entry name" value="S-adenosyl-L-methionine-dependent methyltransferases"/>
    <property type="match status" value="1"/>
</dbReference>